<dbReference type="EMBL" id="LLXZ01000152">
    <property type="protein sequence ID" value="KRR02731.1"/>
    <property type="molecule type" value="Genomic_DNA"/>
</dbReference>
<dbReference type="Proteomes" id="UP000050863">
    <property type="component" value="Unassembled WGS sequence"/>
</dbReference>
<name>A0A0R3L522_9BRAD</name>
<evidence type="ECO:0000256" key="1">
    <source>
        <dbReference type="SAM" id="MobiDB-lite"/>
    </source>
</evidence>
<feature type="compositionally biased region" description="Polar residues" evidence="1">
    <location>
        <begin position="85"/>
        <end position="94"/>
    </location>
</feature>
<protein>
    <submittedName>
        <fullName evidence="2">Uncharacterized protein</fullName>
    </submittedName>
</protein>
<proteinExistence type="predicted"/>
<organism evidence="2 3">
    <name type="scientific">Bradyrhizobium jicamae</name>
    <dbReference type="NCBI Taxonomy" id="280332"/>
    <lineage>
        <taxon>Bacteria</taxon>
        <taxon>Pseudomonadati</taxon>
        <taxon>Pseudomonadota</taxon>
        <taxon>Alphaproteobacteria</taxon>
        <taxon>Hyphomicrobiales</taxon>
        <taxon>Nitrobacteraceae</taxon>
        <taxon>Bradyrhizobium</taxon>
    </lineage>
</organism>
<accession>A0A0R3L522</accession>
<keyword evidence="3" id="KW-1185">Reference proteome</keyword>
<feature type="region of interest" description="Disordered" evidence="1">
    <location>
        <begin position="1"/>
        <end position="52"/>
    </location>
</feature>
<reference evidence="2 3" key="1">
    <citation type="submission" date="2014-03" db="EMBL/GenBank/DDBJ databases">
        <title>Bradyrhizobium valentinum sp. nov., isolated from effective nodules of Lupinus mariae-josephae, a lupine endemic of basic-lime soils in Eastern Spain.</title>
        <authorList>
            <person name="Duran D."/>
            <person name="Rey L."/>
            <person name="Navarro A."/>
            <person name="Busquets A."/>
            <person name="Imperial J."/>
            <person name="Ruiz-Argueso T."/>
        </authorList>
    </citation>
    <scope>NUCLEOTIDE SEQUENCE [LARGE SCALE GENOMIC DNA]</scope>
    <source>
        <strain evidence="2 3">PAC68</strain>
    </source>
</reference>
<feature type="region of interest" description="Disordered" evidence="1">
    <location>
        <begin position="69"/>
        <end position="94"/>
    </location>
</feature>
<comment type="caution">
    <text evidence="2">The sequence shown here is derived from an EMBL/GenBank/DDBJ whole genome shotgun (WGS) entry which is preliminary data.</text>
</comment>
<dbReference type="AlphaFoldDB" id="A0A0R3L522"/>
<feature type="compositionally biased region" description="Basic and acidic residues" evidence="1">
    <location>
        <begin position="73"/>
        <end position="84"/>
    </location>
</feature>
<evidence type="ECO:0000313" key="3">
    <source>
        <dbReference type="Proteomes" id="UP000050863"/>
    </source>
</evidence>
<sequence length="94" mass="10366">MRAAEPQAGQSARAHHSAAPVQQGALRQRSSQSFDTTDVRSNRDTVLCPAARAAPIVFGRRDDRTAFLSRPDILNDDRAKHEQCDQNQPARGRS</sequence>
<gene>
    <name evidence="2" type="ORF">CQ12_06530</name>
</gene>
<evidence type="ECO:0000313" key="2">
    <source>
        <dbReference type="EMBL" id="KRR02731.1"/>
    </source>
</evidence>